<dbReference type="InterPro" id="IPR050627">
    <property type="entry name" value="Nitroreductase/BluB"/>
</dbReference>
<dbReference type="RefSeq" id="WP_244637350.1">
    <property type="nucleotide sequence ID" value="NZ_CP050066.2"/>
</dbReference>
<dbReference type="Pfam" id="PF00881">
    <property type="entry name" value="Nitroreductase"/>
    <property type="match status" value="1"/>
</dbReference>
<accession>A0AAJ6MN37</accession>
<dbReference type="PANTHER" id="PTHR23026:SF90">
    <property type="entry name" value="IODOTYROSINE DEIODINASE 1"/>
    <property type="match status" value="1"/>
</dbReference>
<keyword evidence="2" id="KW-0288">FMN</keyword>
<dbReference type="InterPro" id="IPR029479">
    <property type="entry name" value="Nitroreductase"/>
</dbReference>
<proteinExistence type="predicted"/>
<dbReference type="PANTHER" id="PTHR23026">
    <property type="entry name" value="NADPH NITROREDUCTASE"/>
    <property type="match status" value="1"/>
</dbReference>
<name>A0AAJ6MN37_9BRAD</name>
<evidence type="ECO:0000256" key="3">
    <source>
        <dbReference type="ARBA" id="ARBA00023002"/>
    </source>
</evidence>
<evidence type="ECO:0000313" key="6">
    <source>
        <dbReference type="Proteomes" id="UP000500895"/>
    </source>
</evidence>
<evidence type="ECO:0000256" key="2">
    <source>
        <dbReference type="ARBA" id="ARBA00022643"/>
    </source>
</evidence>
<evidence type="ECO:0000256" key="1">
    <source>
        <dbReference type="ARBA" id="ARBA00022630"/>
    </source>
</evidence>
<protein>
    <submittedName>
        <fullName evidence="5">Nitroreductase family protein</fullName>
    </submittedName>
</protein>
<keyword evidence="1" id="KW-0285">Flavoprotein</keyword>
<evidence type="ECO:0000313" key="5">
    <source>
        <dbReference type="EMBL" id="WWE92040.1"/>
    </source>
</evidence>
<keyword evidence="3" id="KW-0560">Oxidoreductase</keyword>
<dbReference type="Gene3D" id="3.40.109.10">
    <property type="entry name" value="NADH Oxidase"/>
    <property type="match status" value="1"/>
</dbReference>
<reference evidence="5 6" key="1">
    <citation type="journal article" date="2020" name="Int. J. Syst. Evol. Microbiol.">
        <title>Description and complete genome sequences of Bradyrhizobium symbiodeficiens sp. nov., a non-symbiotic bacterium associated with legumes native to Canada.</title>
        <authorList>
            <person name="Bromfield E.S.P."/>
            <person name="Cloutier S."/>
            <person name="Nguyen H.D.T."/>
        </authorList>
    </citation>
    <scope>NUCLEOTIDE SEQUENCE [LARGE SCALE GENOMIC DNA]</scope>
    <source>
        <strain evidence="5 6">101S1MB</strain>
    </source>
</reference>
<evidence type="ECO:0000259" key="4">
    <source>
        <dbReference type="Pfam" id="PF00881"/>
    </source>
</evidence>
<dbReference type="InterPro" id="IPR000415">
    <property type="entry name" value="Nitroreductase-like"/>
</dbReference>
<organism evidence="5 6">
    <name type="scientific">Bradyrhizobium symbiodeficiens</name>
    <dbReference type="NCBI Taxonomy" id="1404367"/>
    <lineage>
        <taxon>Bacteria</taxon>
        <taxon>Pseudomonadati</taxon>
        <taxon>Pseudomonadota</taxon>
        <taxon>Alphaproteobacteria</taxon>
        <taxon>Hyphomicrobiales</taxon>
        <taxon>Nitrobacteraceae</taxon>
        <taxon>Bradyrhizobium</taxon>
    </lineage>
</organism>
<gene>
    <name evidence="5" type="ORF">HAV00_33100</name>
</gene>
<dbReference type="SUPFAM" id="SSF55469">
    <property type="entry name" value="FMN-dependent nitroreductase-like"/>
    <property type="match status" value="1"/>
</dbReference>
<sequence length="155" mass="17348">MSVIRARMCGPEEAVIGPSEECGAAQSPIDEIMTRRIACRDFCDAPVPRRTIDQILHVARFAPSGANIQPWHVYVLSGAAEANVSAALLNAHETCRDEHVSEHKYYASQLPDPYLKRRQEFGRLFYGSLGIRQADAEARSRQTAKNYTFLGLPWD</sequence>
<feature type="domain" description="Nitroreductase" evidence="4">
    <location>
        <begin position="35"/>
        <end position="94"/>
    </location>
</feature>
<dbReference type="EMBL" id="CP050066">
    <property type="protein sequence ID" value="WWE92040.1"/>
    <property type="molecule type" value="Genomic_DNA"/>
</dbReference>
<dbReference type="Proteomes" id="UP000500895">
    <property type="component" value="Chromosome"/>
</dbReference>
<dbReference type="AlphaFoldDB" id="A0AAJ6MN37"/>
<dbReference type="GO" id="GO:0016491">
    <property type="term" value="F:oxidoreductase activity"/>
    <property type="evidence" value="ECO:0007669"/>
    <property type="project" value="UniProtKB-KW"/>
</dbReference>